<evidence type="ECO:0000256" key="1">
    <source>
        <dbReference type="ARBA" id="ARBA00007926"/>
    </source>
</evidence>
<name>A0A4U5NDJ9_STECR</name>
<dbReference type="InterPro" id="IPR002672">
    <property type="entry name" value="Ribosomal_eL28"/>
</dbReference>
<accession>A0A4U5NDJ9</accession>
<dbReference type="GO" id="GO:0005840">
    <property type="term" value="C:ribosome"/>
    <property type="evidence" value="ECO:0007669"/>
    <property type="project" value="UniProtKB-KW"/>
</dbReference>
<dbReference type="Proteomes" id="UP000298663">
    <property type="component" value="Unassembled WGS sequence"/>
</dbReference>
<reference evidence="8" key="3">
    <citation type="journal article" date="2019" name="G3 (Bethesda)">
        <title>Hybrid Assembly of the Genome of the Entomopathogenic Nematode Steinernema carpocapsae Identifies the X-Chromosome.</title>
        <authorList>
            <person name="Serra L."/>
            <person name="Macchietto M."/>
            <person name="Macias-Munoz A."/>
            <person name="McGill C.J."/>
            <person name="Rodriguez I.M."/>
            <person name="Rodriguez B."/>
            <person name="Murad R."/>
            <person name="Mortazavi A."/>
        </authorList>
    </citation>
    <scope>NUCLEOTIDE SEQUENCE</scope>
    <source>
        <strain evidence="8">ALL</strain>
    </source>
</reference>
<dbReference type="GO" id="GO:0006412">
    <property type="term" value="P:translation"/>
    <property type="evidence" value="ECO:0007669"/>
    <property type="project" value="InterPro"/>
</dbReference>
<protein>
    <recommendedName>
        <fullName evidence="4">Large ribosomal subunit protein eL28</fullName>
    </recommendedName>
    <alternativeName>
        <fullName evidence="5">60S ribosomal protein L28</fullName>
    </alternativeName>
</protein>
<comment type="similarity">
    <text evidence="1">Belongs to the eukaryotic ribosomal protein eL28 family.</text>
</comment>
<evidence type="ECO:0000256" key="4">
    <source>
        <dbReference type="ARBA" id="ARBA00035223"/>
    </source>
</evidence>
<dbReference type="STRING" id="34508.A0A4U5NDJ9"/>
<evidence type="ECO:0000313" key="9">
    <source>
        <dbReference type="Proteomes" id="UP000298663"/>
    </source>
</evidence>
<dbReference type="GO" id="GO:1990904">
    <property type="term" value="C:ribonucleoprotein complex"/>
    <property type="evidence" value="ECO:0007669"/>
    <property type="project" value="UniProtKB-KW"/>
</dbReference>
<evidence type="ECO:0000259" key="6">
    <source>
        <dbReference type="Pfam" id="PF01778"/>
    </source>
</evidence>
<dbReference type="Gene3D" id="3.30.390.110">
    <property type="match status" value="1"/>
</dbReference>
<dbReference type="GO" id="GO:0003735">
    <property type="term" value="F:structural constituent of ribosome"/>
    <property type="evidence" value="ECO:0007669"/>
    <property type="project" value="InterPro"/>
</dbReference>
<evidence type="ECO:0000313" key="7">
    <source>
        <dbReference type="EMBL" id="TKR80558.1"/>
    </source>
</evidence>
<dbReference type="Pfam" id="PF01778">
    <property type="entry name" value="Ribosomal_L28e"/>
    <property type="match status" value="1"/>
</dbReference>
<dbReference type="PANTHER" id="PTHR10544">
    <property type="entry name" value="60S RIBOSOMAL PROTEIN L28"/>
    <property type="match status" value="1"/>
</dbReference>
<gene>
    <name evidence="7" type="ORF">L596_014615</name>
    <name evidence="8" type="ORF">L596_014618</name>
</gene>
<keyword evidence="2" id="KW-0689">Ribosomal protein</keyword>
<dbReference type="AlphaFoldDB" id="A0A4U5NDJ9"/>
<evidence type="ECO:0000256" key="5">
    <source>
        <dbReference type="ARBA" id="ARBA00035330"/>
    </source>
</evidence>
<reference evidence="8 9" key="2">
    <citation type="journal article" date="2015" name="Genome Biol.">
        <title>Comparative genomics of Steinernema reveals deeply conserved gene regulatory networks.</title>
        <authorList>
            <person name="Dillman A.R."/>
            <person name="Macchietto M."/>
            <person name="Porter C.F."/>
            <person name="Rogers A."/>
            <person name="Williams B."/>
            <person name="Antoshechkin I."/>
            <person name="Lee M.M."/>
            <person name="Goodwin Z."/>
            <person name="Lu X."/>
            <person name="Lewis E.E."/>
            <person name="Goodrich-Blair H."/>
            <person name="Stock S.P."/>
            <person name="Adams B.J."/>
            <person name="Sternberg P.W."/>
            <person name="Mortazavi A."/>
        </authorList>
    </citation>
    <scope>NUCLEOTIDE SEQUENCE [LARGE SCALE GENOMIC DNA]</scope>
    <source>
        <strain evidence="8 9">ALL</strain>
    </source>
</reference>
<dbReference type="InterPro" id="IPR029004">
    <property type="entry name" value="Ribosomal_eL28/Mak16"/>
</dbReference>
<keyword evidence="3" id="KW-0687">Ribonucleoprotein</keyword>
<keyword evidence="9" id="KW-1185">Reference proteome</keyword>
<evidence type="ECO:0000256" key="2">
    <source>
        <dbReference type="ARBA" id="ARBA00022980"/>
    </source>
</evidence>
<comment type="caution">
    <text evidence="8">The sequence shown here is derived from an EMBL/GenBank/DDBJ whole genome shotgun (WGS) entry which is preliminary data.</text>
</comment>
<evidence type="ECO:0000256" key="3">
    <source>
        <dbReference type="ARBA" id="ARBA00023274"/>
    </source>
</evidence>
<dbReference type="EMBL" id="AZBU02000004">
    <property type="protein sequence ID" value="TKR80561.1"/>
    <property type="molecule type" value="Genomic_DNA"/>
</dbReference>
<dbReference type="OrthoDB" id="338850at2759"/>
<evidence type="ECO:0000313" key="8">
    <source>
        <dbReference type="EMBL" id="TKR80561.1"/>
    </source>
</evidence>
<feature type="domain" description="Ribosomal eL28/Mak16" evidence="6">
    <location>
        <begin position="29"/>
        <end position="144"/>
    </location>
</feature>
<organism evidence="8 9">
    <name type="scientific">Steinernema carpocapsae</name>
    <name type="common">Entomopathogenic nematode</name>
    <dbReference type="NCBI Taxonomy" id="34508"/>
    <lineage>
        <taxon>Eukaryota</taxon>
        <taxon>Metazoa</taxon>
        <taxon>Ecdysozoa</taxon>
        <taxon>Nematoda</taxon>
        <taxon>Chromadorea</taxon>
        <taxon>Rhabditida</taxon>
        <taxon>Tylenchina</taxon>
        <taxon>Panagrolaimomorpha</taxon>
        <taxon>Strongyloidoidea</taxon>
        <taxon>Steinernematidae</taxon>
        <taxon>Steinernema</taxon>
    </lineage>
</organism>
<proteinExistence type="inferred from homology"/>
<dbReference type="EMBL" id="AZBU02000004">
    <property type="protein sequence ID" value="TKR80558.1"/>
    <property type="molecule type" value="Genomic_DNA"/>
</dbReference>
<reference evidence="8" key="1">
    <citation type="submission" date="2013-11" db="EMBL/GenBank/DDBJ databases">
        <authorList>
            <person name="Sternberg P."/>
            <person name="Dillman A."/>
            <person name="Macchietto M."/>
        </authorList>
    </citation>
    <scope>NUCLEOTIDE SEQUENCE</scope>
    <source>
        <strain evidence="8">ALL</strain>
    </source>
</reference>
<sequence>MSLDEAVSIADLLSCIMMNTQVVNASVDLQWEVVKNNSAFLKKRRGFPTKFSSEKFNLTGKNYYGSSGLVQPKGVDIRADFENKAIVVTTKRGKAIANTPAKVPVTISIKKDSRTTLKSVKALVKRHNPRMANVAAQRTSHLLRAIRPKPTRYGKSTVKTEA</sequence>